<evidence type="ECO:0000256" key="3">
    <source>
        <dbReference type="ARBA" id="ARBA00022603"/>
    </source>
</evidence>
<sequence length="228" mass="25037">MTTDFERARFNMIEQQVRPWQVLDDRVLGIMGELPRERFVPDAYQGLAYADIEIPIGAAPSQRMLPPKIVGRLLQALALESTDRVYEIGTGTGYLTACLAQLGEAVHSVEIDSTLADQARERLIAEGTPGRIEIRAMDAFGAPFDERHDAAPFAAIAVTGSVPTAEPLIRLREQLIDGGRLFAFVGEAPVMEAVLIQRLGPGQYRQESLFETCVPALENAPQPEAFVF</sequence>
<dbReference type="OrthoDB" id="9810066at2"/>
<dbReference type="AlphaFoldDB" id="H8Z4P4"/>
<keyword evidence="9" id="KW-1185">Reference proteome</keyword>
<feature type="domain" description="Ribosomal RNA adenine methylase transferase N-terminal" evidence="7">
    <location>
        <begin position="69"/>
        <end position="207"/>
    </location>
</feature>
<dbReference type="InterPro" id="IPR000682">
    <property type="entry name" value="PCMT"/>
</dbReference>
<dbReference type="GO" id="GO:0005737">
    <property type="term" value="C:cytoplasm"/>
    <property type="evidence" value="ECO:0007669"/>
    <property type="project" value="TreeGrafter"/>
</dbReference>
<evidence type="ECO:0000256" key="5">
    <source>
        <dbReference type="ARBA" id="ARBA00022691"/>
    </source>
</evidence>
<proteinExistence type="inferred from homology"/>
<dbReference type="SMART" id="SM00650">
    <property type="entry name" value="rADc"/>
    <property type="match status" value="1"/>
</dbReference>
<gene>
    <name evidence="8" type="ORF">Thi970DRAFT_03927</name>
</gene>
<name>H8Z4P4_9GAMM</name>
<keyword evidence="5" id="KW-0949">S-adenosyl-L-methionine</keyword>
<dbReference type="PANTHER" id="PTHR11579">
    <property type="entry name" value="PROTEIN-L-ISOASPARTATE O-METHYLTRANSFERASE"/>
    <property type="match status" value="1"/>
</dbReference>
<dbReference type="InterPro" id="IPR020598">
    <property type="entry name" value="rRNA_Ade_methylase_Trfase_N"/>
</dbReference>
<dbReference type="SUPFAM" id="SSF53335">
    <property type="entry name" value="S-adenosyl-L-methionine-dependent methyltransferases"/>
    <property type="match status" value="1"/>
</dbReference>
<dbReference type="Pfam" id="PF01135">
    <property type="entry name" value="PCMT"/>
    <property type="match status" value="1"/>
</dbReference>
<organism evidence="8 9">
    <name type="scientific">Thiorhodovibrio frisius</name>
    <dbReference type="NCBI Taxonomy" id="631362"/>
    <lineage>
        <taxon>Bacteria</taxon>
        <taxon>Pseudomonadati</taxon>
        <taxon>Pseudomonadota</taxon>
        <taxon>Gammaproteobacteria</taxon>
        <taxon>Chromatiales</taxon>
        <taxon>Chromatiaceae</taxon>
        <taxon>Thiorhodovibrio</taxon>
    </lineage>
</organism>
<keyword evidence="3 8" id="KW-0489">Methyltransferase</keyword>
<evidence type="ECO:0000259" key="7">
    <source>
        <dbReference type="SMART" id="SM00650"/>
    </source>
</evidence>
<keyword evidence="4 8" id="KW-0808">Transferase</keyword>
<dbReference type="eggNOG" id="COG2518">
    <property type="taxonomic scope" value="Bacteria"/>
</dbReference>
<comment type="similarity">
    <text evidence="1">Belongs to the methyltransferase superfamily. L-isoaspartyl/D-aspartyl protein methyltransferase family.</text>
</comment>
<evidence type="ECO:0000256" key="2">
    <source>
        <dbReference type="ARBA" id="ARBA00013346"/>
    </source>
</evidence>
<dbReference type="STRING" id="631362.Thi970DRAFT_03927"/>
<dbReference type="Gene3D" id="3.40.50.150">
    <property type="entry name" value="Vaccinia Virus protein VP39"/>
    <property type="match status" value="1"/>
</dbReference>
<evidence type="ECO:0000256" key="1">
    <source>
        <dbReference type="ARBA" id="ARBA00005369"/>
    </source>
</evidence>
<dbReference type="InterPro" id="IPR020596">
    <property type="entry name" value="rRNA_Ade_Mease_Trfase_CS"/>
</dbReference>
<dbReference type="EMBL" id="JH603170">
    <property type="protein sequence ID" value="EIC20301.1"/>
    <property type="molecule type" value="Genomic_DNA"/>
</dbReference>
<dbReference type="PROSITE" id="PS01131">
    <property type="entry name" value="RRNA_A_DIMETH"/>
    <property type="match status" value="1"/>
</dbReference>
<dbReference type="GO" id="GO:0004719">
    <property type="term" value="F:protein-L-isoaspartate (D-aspartate) O-methyltransferase activity"/>
    <property type="evidence" value="ECO:0007669"/>
    <property type="project" value="InterPro"/>
</dbReference>
<dbReference type="InterPro" id="IPR029063">
    <property type="entry name" value="SAM-dependent_MTases_sf"/>
</dbReference>
<dbReference type="RefSeq" id="WP_009150704.1">
    <property type="nucleotide sequence ID" value="NZ_CP121471.1"/>
</dbReference>
<reference evidence="8 9" key="2">
    <citation type="submission" date="2011-11" db="EMBL/GenBank/DDBJ databases">
        <authorList>
            <consortium name="US DOE Joint Genome Institute"/>
            <person name="Lucas S."/>
            <person name="Han J."/>
            <person name="Lapidus A."/>
            <person name="Cheng J.-F."/>
            <person name="Goodwin L."/>
            <person name="Pitluck S."/>
            <person name="Peters L."/>
            <person name="Ovchinnikova G."/>
            <person name="Zhang X."/>
            <person name="Detter J.C."/>
            <person name="Han C."/>
            <person name="Tapia R."/>
            <person name="Land M."/>
            <person name="Hauser L."/>
            <person name="Kyrpides N."/>
            <person name="Ivanova N."/>
            <person name="Pagani I."/>
            <person name="Vogl K."/>
            <person name="Liu Z."/>
            <person name="Overmann J."/>
            <person name="Frigaard N.-U."/>
            <person name="Bryant D."/>
            <person name="Woyke T."/>
        </authorList>
    </citation>
    <scope>NUCLEOTIDE SEQUENCE [LARGE SCALE GENOMIC DNA]</scope>
    <source>
        <strain evidence="8 9">970</strain>
    </source>
</reference>
<dbReference type="CDD" id="cd02440">
    <property type="entry name" value="AdoMet_MTases"/>
    <property type="match status" value="1"/>
</dbReference>
<dbReference type="PANTHER" id="PTHR11579:SF18">
    <property type="entry name" value="PROTEIN-L-ISOASPARTATE O-METHYLTRANSFERASE"/>
    <property type="match status" value="1"/>
</dbReference>
<dbReference type="Proteomes" id="UP000002964">
    <property type="component" value="Unassembled WGS sequence"/>
</dbReference>
<protein>
    <recommendedName>
        <fullName evidence="2">Protein-L-isoaspartate O-methyltransferase</fullName>
    </recommendedName>
    <alternativeName>
        <fullName evidence="6">Protein L-isoaspartyl methyltransferase</fullName>
    </alternativeName>
</protein>
<dbReference type="HOGENOM" id="CLU_055432_2_1_6"/>
<evidence type="ECO:0000313" key="8">
    <source>
        <dbReference type="EMBL" id="EIC20301.1"/>
    </source>
</evidence>
<accession>H8Z4P4</accession>
<reference evidence="9" key="1">
    <citation type="submission" date="2011-06" db="EMBL/GenBank/DDBJ databases">
        <authorList>
            <consortium name="US DOE Joint Genome Institute (JGI-PGF)"/>
            <person name="Lucas S."/>
            <person name="Han J."/>
            <person name="Lapidus A."/>
            <person name="Cheng J.-F."/>
            <person name="Goodwin L."/>
            <person name="Pitluck S."/>
            <person name="Peters L."/>
            <person name="Land M.L."/>
            <person name="Hauser L."/>
            <person name="Vogl K."/>
            <person name="Liu Z."/>
            <person name="Overmann J."/>
            <person name="Frigaard N.-U."/>
            <person name="Bryant D.A."/>
            <person name="Woyke T.J."/>
        </authorList>
    </citation>
    <scope>NUCLEOTIDE SEQUENCE [LARGE SCALE GENOMIC DNA]</scope>
    <source>
        <strain evidence="9">970</strain>
    </source>
</reference>
<evidence type="ECO:0000256" key="4">
    <source>
        <dbReference type="ARBA" id="ARBA00022679"/>
    </source>
</evidence>
<evidence type="ECO:0000256" key="6">
    <source>
        <dbReference type="ARBA" id="ARBA00030757"/>
    </source>
</evidence>
<evidence type="ECO:0000313" key="9">
    <source>
        <dbReference type="Proteomes" id="UP000002964"/>
    </source>
</evidence>
<dbReference type="GO" id="GO:0000179">
    <property type="term" value="F:rRNA (adenine-N6,N6-)-dimethyltransferase activity"/>
    <property type="evidence" value="ECO:0007669"/>
    <property type="project" value="InterPro"/>
</dbReference>